<evidence type="ECO:0000313" key="6">
    <source>
        <dbReference type="Proteomes" id="UP001180487"/>
    </source>
</evidence>
<accession>A0ABU2C782</accession>
<dbReference type="EMBL" id="JAVDXT010000002">
    <property type="protein sequence ID" value="MDR7377183.1"/>
    <property type="molecule type" value="Genomic_DNA"/>
</dbReference>
<dbReference type="PANTHER" id="PTHR33711">
    <property type="entry name" value="DIOXYGENASE, PUTATIVE (AFU_ORTHOLOGUE AFUA_2G02910)-RELATED"/>
    <property type="match status" value="1"/>
</dbReference>
<dbReference type="PANTHER" id="PTHR33711:SF9">
    <property type="entry name" value="PROTOCATECHUATE 3,4-DIOXYGENASE ALPHA CHAIN"/>
    <property type="match status" value="1"/>
</dbReference>
<keyword evidence="2" id="KW-0223">Dioxygenase</keyword>
<keyword evidence="3 5" id="KW-0560">Oxidoreductase</keyword>
<dbReference type="PROSITE" id="PS00083">
    <property type="entry name" value="INTRADIOL_DIOXYGENAS"/>
    <property type="match status" value="1"/>
</dbReference>
<dbReference type="InterPro" id="IPR015889">
    <property type="entry name" value="Intradiol_dOase_core"/>
</dbReference>
<evidence type="ECO:0000259" key="4">
    <source>
        <dbReference type="PROSITE" id="PS00083"/>
    </source>
</evidence>
<dbReference type="SUPFAM" id="SSF49482">
    <property type="entry name" value="Aromatic compound dioxygenase"/>
    <property type="match status" value="1"/>
</dbReference>
<dbReference type="EC" id="1.13.11.3" evidence="5"/>
<evidence type="ECO:0000256" key="3">
    <source>
        <dbReference type="ARBA" id="ARBA00023002"/>
    </source>
</evidence>
<evidence type="ECO:0000313" key="5">
    <source>
        <dbReference type="EMBL" id="MDR7377183.1"/>
    </source>
</evidence>
<dbReference type="CDD" id="cd00421">
    <property type="entry name" value="intradiol_dioxygenase"/>
    <property type="match status" value="1"/>
</dbReference>
<sequence>MPIAQALSRRHALGWAGAAALGTAWPLAGAQTRLRATPAQTEGPYYPVREPKDADFDLLKNGSLAYAAGHPAWVEGVVTDLDGRPLKGASIEIWQCDETGHYDHPGDGGRVNPAFQGFGRLRLDAQGAFRFRTIQPAPYTGRTPHIHAKIKLGPRELLTTQLYVAGDPGNARDGIYSRLHPLDQAAVSAPFVRVADGLRARYGLVVAA</sequence>
<dbReference type="InterPro" id="IPR000627">
    <property type="entry name" value="Intradiol_dOase_C"/>
</dbReference>
<name>A0ABU2C782_9BURK</name>
<dbReference type="Gene3D" id="2.60.130.10">
    <property type="entry name" value="Aromatic compound dioxygenase"/>
    <property type="match status" value="1"/>
</dbReference>
<dbReference type="RefSeq" id="WP_310372753.1">
    <property type="nucleotide sequence ID" value="NZ_JAVDXT010000002.1"/>
</dbReference>
<comment type="caution">
    <text evidence="5">The sequence shown here is derived from an EMBL/GenBank/DDBJ whole genome shotgun (WGS) entry which is preliminary data.</text>
</comment>
<proteinExistence type="inferred from homology"/>
<dbReference type="InterPro" id="IPR050770">
    <property type="entry name" value="Intradiol_RC_Dioxygenase"/>
</dbReference>
<organism evidence="5 6">
    <name type="scientific">Rhodoferax ferrireducens</name>
    <dbReference type="NCBI Taxonomy" id="192843"/>
    <lineage>
        <taxon>Bacteria</taxon>
        <taxon>Pseudomonadati</taxon>
        <taxon>Pseudomonadota</taxon>
        <taxon>Betaproteobacteria</taxon>
        <taxon>Burkholderiales</taxon>
        <taxon>Comamonadaceae</taxon>
        <taxon>Rhodoferax</taxon>
    </lineage>
</organism>
<dbReference type="Pfam" id="PF00775">
    <property type="entry name" value="Dioxygenase_C"/>
    <property type="match status" value="1"/>
</dbReference>
<feature type="domain" description="Intradiol ring-cleavage dioxygenases" evidence="4">
    <location>
        <begin position="74"/>
        <end position="102"/>
    </location>
</feature>
<evidence type="ECO:0000256" key="2">
    <source>
        <dbReference type="ARBA" id="ARBA00022964"/>
    </source>
</evidence>
<dbReference type="InterPro" id="IPR006311">
    <property type="entry name" value="TAT_signal"/>
</dbReference>
<evidence type="ECO:0000256" key="1">
    <source>
        <dbReference type="ARBA" id="ARBA00007825"/>
    </source>
</evidence>
<protein>
    <submittedName>
        <fullName evidence="5">Protocatechuate 3,4-dioxygenase beta subunit</fullName>
        <ecNumber evidence="5">1.13.11.3</ecNumber>
    </submittedName>
</protein>
<reference evidence="5 6" key="1">
    <citation type="submission" date="2023-07" db="EMBL/GenBank/DDBJ databases">
        <title>Sorghum-associated microbial communities from plants grown in Nebraska, USA.</title>
        <authorList>
            <person name="Schachtman D."/>
        </authorList>
    </citation>
    <scope>NUCLEOTIDE SEQUENCE [LARGE SCALE GENOMIC DNA]</scope>
    <source>
        <strain evidence="5 6">BE313</strain>
    </source>
</reference>
<dbReference type="PROSITE" id="PS51318">
    <property type="entry name" value="TAT"/>
    <property type="match status" value="1"/>
</dbReference>
<comment type="similarity">
    <text evidence="1">Belongs to the intradiol ring-cleavage dioxygenase family.</text>
</comment>
<dbReference type="Proteomes" id="UP001180487">
    <property type="component" value="Unassembled WGS sequence"/>
</dbReference>
<gene>
    <name evidence="5" type="ORF">J2X19_001862</name>
</gene>
<dbReference type="GO" id="GO:0018578">
    <property type="term" value="F:protocatechuate 3,4-dioxygenase activity"/>
    <property type="evidence" value="ECO:0007669"/>
    <property type="project" value="UniProtKB-EC"/>
</dbReference>
<keyword evidence="6" id="KW-1185">Reference proteome</keyword>